<dbReference type="AlphaFoldDB" id="A0A4R6DC35"/>
<dbReference type="Gene3D" id="2.60.120.1250">
    <property type="entry name" value="Peptidase M60, enhancin-like domain 1"/>
    <property type="match status" value="1"/>
</dbReference>
<dbReference type="RefSeq" id="WP_133521121.1">
    <property type="nucleotide sequence ID" value="NZ_SNVW01000016.1"/>
</dbReference>
<evidence type="ECO:0000259" key="2">
    <source>
        <dbReference type="PROSITE" id="PS51723"/>
    </source>
</evidence>
<dbReference type="Pfam" id="PF13402">
    <property type="entry name" value="Peptidase_M60"/>
    <property type="match status" value="1"/>
</dbReference>
<dbReference type="OrthoDB" id="3177623at2"/>
<gene>
    <name evidence="3" type="ORF">EDF64_1163</name>
</gene>
<evidence type="ECO:0000313" key="3">
    <source>
        <dbReference type="EMBL" id="TDN41684.1"/>
    </source>
</evidence>
<dbReference type="InterPro" id="IPR042279">
    <property type="entry name" value="Pep_M60_3"/>
</dbReference>
<dbReference type="PANTHER" id="PTHR15730">
    <property type="entry name" value="EXPERIMENTAL AUTOIMMUNE PROSTATITIS ANTIGEN 2-RELATED"/>
    <property type="match status" value="1"/>
</dbReference>
<protein>
    <submittedName>
        <fullName evidence="3">Carbohydrate-binding protein (Putative mucin)</fullName>
    </submittedName>
</protein>
<feature type="domain" description="Peptidase M60" evidence="2">
    <location>
        <begin position="71"/>
        <end position="365"/>
    </location>
</feature>
<organism evidence="3 4">
    <name type="scientific">Curtobacterium flaccumfaciens</name>
    <dbReference type="NCBI Taxonomy" id="2035"/>
    <lineage>
        <taxon>Bacteria</taxon>
        <taxon>Bacillati</taxon>
        <taxon>Actinomycetota</taxon>
        <taxon>Actinomycetes</taxon>
        <taxon>Micrococcales</taxon>
        <taxon>Microbacteriaceae</taxon>
        <taxon>Curtobacterium</taxon>
    </lineage>
</organism>
<feature type="chain" id="PRO_5020325403" evidence="1">
    <location>
        <begin position="30"/>
        <end position="800"/>
    </location>
</feature>
<dbReference type="PROSITE" id="PS51723">
    <property type="entry name" value="PEPTIDASE_M60"/>
    <property type="match status" value="1"/>
</dbReference>
<feature type="signal peptide" evidence="1">
    <location>
        <begin position="1"/>
        <end position="29"/>
    </location>
</feature>
<keyword evidence="1" id="KW-0732">Signal</keyword>
<dbReference type="InterPro" id="IPR051244">
    <property type="entry name" value="TCAF"/>
</dbReference>
<dbReference type="Proteomes" id="UP000295764">
    <property type="component" value="Unassembled WGS sequence"/>
</dbReference>
<dbReference type="PANTHER" id="PTHR15730:SF5">
    <property type="entry name" value="SI:CH211-210B2.2-RELATED"/>
    <property type="match status" value="1"/>
</dbReference>
<dbReference type="SMART" id="SM01276">
    <property type="entry name" value="M60-like"/>
    <property type="match status" value="1"/>
</dbReference>
<reference evidence="3 4" key="1">
    <citation type="submission" date="2019-03" db="EMBL/GenBank/DDBJ databases">
        <title>Genomic analyses of the natural microbiome of Caenorhabditis elegans.</title>
        <authorList>
            <person name="Samuel B."/>
        </authorList>
    </citation>
    <scope>NUCLEOTIDE SEQUENCE [LARGE SCALE GENOMIC DNA]</scope>
    <source>
        <strain evidence="3 4">JUb65</strain>
    </source>
</reference>
<proteinExistence type="predicted"/>
<dbReference type="Gene3D" id="1.10.390.30">
    <property type="entry name" value="Peptidase M60, enhancin-like domain 3"/>
    <property type="match status" value="1"/>
</dbReference>
<evidence type="ECO:0000313" key="4">
    <source>
        <dbReference type="Proteomes" id="UP000295764"/>
    </source>
</evidence>
<dbReference type="Gene3D" id="3.40.390.80">
    <property type="entry name" value="Peptidase M60, enhancin-like domain 2"/>
    <property type="match status" value="1"/>
</dbReference>
<evidence type="ECO:0000256" key="1">
    <source>
        <dbReference type="SAM" id="SignalP"/>
    </source>
</evidence>
<dbReference type="EMBL" id="SNVW01000016">
    <property type="protein sequence ID" value="TDN41684.1"/>
    <property type="molecule type" value="Genomic_DNA"/>
</dbReference>
<dbReference type="InterPro" id="IPR031161">
    <property type="entry name" value="Peptidase_M60_dom"/>
</dbReference>
<name>A0A4R6DC35_9MICO</name>
<comment type="caution">
    <text evidence="3">The sequence shown here is derived from an EMBL/GenBank/DDBJ whole genome shotgun (WGS) entry which is preliminary data.</text>
</comment>
<sequence length="800" mass="83770">MPRSLLVVALATAALLTTGFIVDPPSATASVGPPETSIEHAADGTSTRVLVHGIGTAAAAAGNEGRKYTHSDLQPAGRFVADGEQVVVTVPADAPAMEVAIGLIGTYSAHNAGRDVGYRRTALTTGRNVVTAPHDGMVSLISTADGGQATATVSGGEAVPVFVRGESTNASFAQQMQRYAGAPFVEVVADRMFGDFQKPRTGSIIAADDLEARTANWDRVVELTNETYGLVDGAVGTSRKHAHRIHIVSPDSGAGYANASNARIMFQVNTAAAGDLFRATPAAQWGLWHEIGHTYESSINSFPGTAETITNLSALAVQERLGFGSRWDESISAFEAYFASEDRNWVAAHDRIRLLAWEQLRRAFGDHFLPRFFQALRTEAALTNVTVVTNDEKHALFVRTASRIADRDLAPFYDALGFPMSDETRAAIGAYPDLEQRIWDNVDSTKRITERIIPAYDPPVGTVTGALPDVPVGRWDLAAPTVTGLGTVSGTQGARVVGAVGSAEAVGADAAKLAVRLQSANGTEDAIVLRADAVGGNSIVARGQSNRVVGTLSVDAAADRLRWHPFTSYGAHASYADKEYLTIVLLDSDGKQVTTGTVRGNQNGSALNAVFGEHAYRDGQFLLVSHQQPTLLTAYRDGVEVQDGGLPQAFRLQDGRLEPVDREAIPGWQSIRPGTSAEVALARGADTAVPAALEVHARITRIAATVTFSAPAGTTFAAGQTTLAGFYSAPGIGWTGSANLVLRNGTRSADGGTLSYTLATGGGFQLSPGASMRWSPVVSTPSGAQAGAGQLGILAEGTAG</sequence>
<accession>A0A4R6DC35</accession>